<reference evidence="10 11" key="1">
    <citation type="submission" date="2019-04" db="EMBL/GenBank/DDBJ databases">
        <title>Complete genome sequence of Agrobacterium larrymoorei CFBP5473.</title>
        <authorList>
            <person name="Haryono M."/>
            <person name="Chou L."/>
            <person name="Lin Y.-C."/>
            <person name="Lai E.-M."/>
            <person name="Kuo C.-H."/>
        </authorList>
    </citation>
    <scope>NUCLEOTIDE SEQUENCE [LARGE SCALE GENOMIC DNA]</scope>
    <source>
        <strain evidence="10 11">CFBP5473</strain>
    </source>
</reference>
<feature type="transmembrane region" description="Helical" evidence="8">
    <location>
        <begin position="32"/>
        <end position="53"/>
    </location>
</feature>
<evidence type="ECO:0000313" key="10">
    <source>
        <dbReference type="EMBL" id="QCI99768.1"/>
    </source>
</evidence>
<dbReference type="GO" id="GO:0009103">
    <property type="term" value="P:lipopolysaccharide biosynthetic process"/>
    <property type="evidence" value="ECO:0007669"/>
    <property type="project" value="UniProtKB-ARBA"/>
</dbReference>
<dbReference type="InterPro" id="IPR038731">
    <property type="entry name" value="RgtA/B/C-like"/>
</dbReference>
<dbReference type="PANTHER" id="PTHR33908:SF11">
    <property type="entry name" value="MEMBRANE PROTEIN"/>
    <property type="match status" value="1"/>
</dbReference>
<dbReference type="AlphaFoldDB" id="A0A4D7DTG6"/>
<feature type="transmembrane region" description="Helical" evidence="8">
    <location>
        <begin position="226"/>
        <end position="250"/>
    </location>
</feature>
<evidence type="ECO:0000256" key="4">
    <source>
        <dbReference type="ARBA" id="ARBA00022679"/>
    </source>
</evidence>
<evidence type="ECO:0000256" key="1">
    <source>
        <dbReference type="ARBA" id="ARBA00004651"/>
    </source>
</evidence>
<dbReference type="GO" id="GO:0016763">
    <property type="term" value="F:pentosyltransferase activity"/>
    <property type="evidence" value="ECO:0007669"/>
    <property type="project" value="TreeGrafter"/>
</dbReference>
<dbReference type="GO" id="GO:0005886">
    <property type="term" value="C:plasma membrane"/>
    <property type="evidence" value="ECO:0007669"/>
    <property type="project" value="UniProtKB-SubCell"/>
</dbReference>
<feature type="transmembrane region" description="Helical" evidence="8">
    <location>
        <begin position="132"/>
        <end position="148"/>
    </location>
</feature>
<organism evidence="10 11">
    <name type="scientific">Agrobacterium larrymoorei</name>
    <dbReference type="NCBI Taxonomy" id="160699"/>
    <lineage>
        <taxon>Bacteria</taxon>
        <taxon>Pseudomonadati</taxon>
        <taxon>Pseudomonadota</taxon>
        <taxon>Alphaproteobacteria</taxon>
        <taxon>Hyphomicrobiales</taxon>
        <taxon>Rhizobiaceae</taxon>
        <taxon>Rhizobium/Agrobacterium group</taxon>
        <taxon>Agrobacterium</taxon>
    </lineage>
</organism>
<name>A0A4D7DTG6_9HYPH</name>
<feature type="transmembrane region" description="Helical" evidence="8">
    <location>
        <begin position="344"/>
        <end position="362"/>
    </location>
</feature>
<dbReference type="InterPro" id="IPR050297">
    <property type="entry name" value="LipidA_mod_glycosyltrf_83"/>
</dbReference>
<feature type="domain" description="Glycosyltransferase RgtA/B/C/D-like" evidence="9">
    <location>
        <begin position="82"/>
        <end position="243"/>
    </location>
</feature>
<dbReference type="OrthoDB" id="9153955at2"/>
<evidence type="ECO:0000256" key="5">
    <source>
        <dbReference type="ARBA" id="ARBA00022692"/>
    </source>
</evidence>
<keyword evidence="2" id="KW-1003">Cell membrane</keyword>
<dbReference type="EMBL" id="CP039692">
    <property type="protein sequence ID" value="QCI99768.1"/>
    <property type="molecule type" value="Genomic_DNA"/>
</dbReference>
<dbReference type="Pfam" id="PF13231">
    <property type="entry name" value="PMT_2"/>
    <property type="match status" value="1"/>
</dbReference>
<keyword evidence="4" id="KW-0808">Transferase</keyword>
<dbReference type="PANTHER" id="PTHR33908">
    <property type="entry name" value="MANNOSYLTRANSFERASE YKCB-RELATED"/>
    <property type="match status" value="1"/>
</dbReference>
<evidence type="ECO:0000256" key="6">
    <source>
        <dbReference type="ARBA" id="ARBA00022989"/>
    </source>
</evidence>
<feature type="transmembrane region" description="Helical" evidence="8">
    <location>
        <begin position="316"/>
        <end position="337"/>
    </location>
</feature>
<dbReference type="KEGG" id="alf:CFBP5473_17525"/>
<keyword evidence="5 8" id="KW-0812">Transmembrane</keyword>
<feature type="transmembrane region" description="Helical" evidence="8">
    <location>
        <begin position="184"/>
        <end position="214"/>
    </location>
</feature>
<proteinExistence type="predicted"/>
<comment type="subcellular location">
    <subcellularLocation>
        <location evidence="1">Cell membrane</location>
        <topology evidence="1">Multi-pass membrane protein</topology>
    </subcellularLocation>
</comment>
<evidence type="ECO:0000313" key="11">
    <source>
        <dbReference type="Proteomes" id="UP000298545"/>
    </source>
</evidence>
<gene>
    <name evidence="10" type="ORF">CFBP5473_17525</name>
</gene>
<protein>
    <recommendedName>
        <fullName evidence="9">Glycosyltransferase RgtA/B/C/D-like domain-containing protein</fullName>
    </recommendedName>
</protein>
<evidence type="ECO:0000259" key="9">
    <source>
        <dbReference type="Pfam" id="PF13231"/>
    </source>
</evidence>
<accession>A0A4D7DTG6</accession>
<dbReference type="STRING" id="1367849.GCA_000518585_02198"/>
<evidence type="ECO:0000256" key="8">
    <source>
        <dbReference type="SAM" id="Phobius"/>
    </source>
</evidence>
<keyword evidence="7 8" id="KW-0472">Membrane</keyword>
<evidence type="ECO:0000256" key="3">
    <source>
        <dbReference type="ARBA" id="ARBA00022676"/>
    </source>
</evidence>
<sequence>MAGFPMTMSKCLTEKMSGDTTRSVYRRLSECLLGNPNAVIALFGLYYIIQIFVRLAMPPALRIDEAQQVLFAQWLALGYDAQPPLYNWYQQIVFSLFGTSMATIAIAKNFILFLTFAVYIKLADLVLKDKRFVLISALALFLSPQVFWQAQRDLTHTAMLMLTCTWLIYLSVRLIQKPTTWGYLLAGLAVGLGMLSKYNFVLILPAVLAAVWFHPNGRERILDRRFLLTIAVSLIVFIPHAIWLFENLQFASEVTLKRMAEAAPDSRMMQIVMGVLRVILGSLVIIAIPALILFASRAKNKSAPIGEAAEAHWMRFFLHYFLALAALLLLVIVTTTMTEVRDRWLLPLVMPFPILAALWFQNGRLDQVKFVAKVLPVCLGIMGFLPIALILSVPVQALVGDSSKSNRDWQSLRHHLHDEKGISPSLIVTPDWLTGGNIRFIFPETTVATVIYDDFDPSFQPSFDHPILFVSSGDGDTDKMTAWLEGQIGVKLKNVTVNSFSSPMYYPIEGRMQNYTYSLITPDNFEGTPRQP</sequence>
<feature type="transmembrane region" description="Helical" evidence="8">
    <location>
        <begin position="271"/>
        <end position="296"/>
    </location>
</feature>
<evidence type="ECO:0000256" key="2">
    <source>
        <dbReference type="ARBA" id="ARBA00022475"/>
    </source>
</evidence>
<evidence type="ECO:0000256" key="7">
    <source>
        <dbReference type="ARBA" id="ARBA00023136"/>
    </source>
</evidence>
<keyword evidence="6 8" id="KW-1133">Transmembrane helix</keyword>
<keyword evidence="3" id="KW-0328">Glycosyltransferase</keyword>
<dbReference type="Proteomes" id="UP000298545">
    <property type="component" value="Chromosome linear"/>
</dbReference>
<feature type="transmembrane region" description="Helical" evidence="8">
    <location>
        <begin position="374"/>
        <end position="399"/>
    </location>
</feature>
<feature type="transmembrane region" description="Helical" evidence="8">
    <location>
        <begin position="92"/>
        <end position="120"/>
    </location>
</feature>